<proteinExistence type="predicted"/>
<dbReference type="AlphaFoldDB" id="A0A9N9JKT1"/>
<dbReference type="EMBL" id="CAJVPY010023823">
    <property type="protein sequence ID" value="CAG8785710.1"/>
    <property type="molecule type" value="Genomic_DNA"/>
</dbReference>
<evidence type="ECO:0000313" key="3">
    <source>
        <dbReference type="Proteomes" id="UP000789405"/>
    </source>
</evidence>
<feature type="region of interest" description="Disordered" evidence="1">
    <location>
        <begin position="1"/>
        <end position="33"/>
    </location>
</feature>
<gene>
    <name evidence="2" type="ORF">DERYTH_LOCUS20358</name>
</gene>
<protein>
    <submittedName>
        <fullName evidence="2">21531_t:CDS:1</fullName>
    </submittedName>
</protein>
<name>A0A9N9JKT1_9GLOM</name>
<dbReference type="Proteomes" id="UP000789405">
    <property type="component" value="Unassembled WGS sequence"/>
</dbReference>
<sequence>MNQPTIQTGTLPQNNNGQLQRPQNIGGPQTVYGQLQRPQNTANLFTDAVRQYDDLVSGTNLFPLARIQDAENPPQQSAPFFT</sequence>
<comment type="caution">
    <text evidence="2">The sequence shown here is derived from an EMBL/GenBank/DDBJ whole genome shotgun (WGS) entry which is preliminary data.</text>
</comment>
<dbReference type="OrthoDB" id="2430505at2759"/>
<evidence type="ECO:0000256" key="1">
    <source>
        <dbReference type="SAM" id="MobiDB-lite"/>
    </source>
</evidence>
<organism evidence="2 3">
    <name type="scientific">Dentiscutata erythropus</name>
    <dbReference type="NCBI Taxonomy" id="1348616"/>
    <lineage>
        <taxon>Eukaryota</taxon>
        <taxon>Fungi</taxon>
        <taxon>Fungi incertae sedis</taxon>
        <taxon>Mucoromycota</taxon>
        <taxon>Glomeromycotina</taxon>
        <taxon>Glomeromycetes</taxon>
        <taxon>Diversisporales</taxon>
        <taxon>Gigasporaceae</taxon>
        <taxon>Dentiscutata</taxon>
    </lineage>
</organism>
<feature type="non-terminal residue" evidence="2">
    <location>
        <position position="82"/>
    </location>
</feature>
<keyword evidence="3" id="KW-1185">Reference proteome</keyword>
<accession>A0A9N9JKT1</accession>
<evidence type="ECO:0000313" key="2">
    <source>
        <dbReference type="EMBL" id="CAG8785710.1"/>
    </source>
</evidence>
<reference evidence="2" key="1">
    <citation type="submission" date="2021-06" db="EMBL/GenBank/DDBJ databases">
        <authorList>
            <person name="Kallberg Y."/>
            <person name="Tangrot J."/>
            <person name="Rosling A."/>
        </authorList>
    </citation>
    <scope>NUCLEOTIDE SEQUENCE</scope>
    <source>
        <strain evidence="2">MA453B</strain>
    </source>
</reference>